<evidence type="ECO:0000313" key="3">
    <source>
        <dbReference type="Proteomes" id="UP000184600"/>
    </source>
</evidence>
<evidence type="ECO:0000256" key="1">
    <source>
        <dbReference type="ARBA" id="ARBA00022801"/>
    </source>
</evidence>
<dbReference type="Proteomes" id="UP000184600">
    <property type="component" value="Unassembled WGS sequence"/>
</dbReference>
<reference evidence="3" key="1">
    <citation type="submission" date="2016-12" db="EMBL/GenBank/DDBJ databases">
        <authorList>
            <person name="Rodrigo-Torres L."/>
            <person name="Arahal R.D."/>
            <person name="Lucena T."/>
        </authorList>
    </citation>
    <scope>NUCLEOTIDE SEQUENCE [LARGE SCALE GENOMIC DNA]</scope>
</reference>
<dbReference type="PANTHER" id="PTHR22946:SF12">
    <property type="entry name" value="CONIDIAL PIGMENT BIOSYNTHESIS PROTEIN AYG1 (AFU_ORTHOLOGUE AFUA_2G17550)"/>
    <property type="match status" value="1"/>
</dbReference>
<evidence type="ECO:0000313" key="2">
    <source>
        <dbReference type="EMBL" id="SHO54460.1"/>
    </source>
</evidence>
<dbReference type="EMBL" id="FRFG01000003">
    <property type="protein sequence ID" value="SHO54460.1"/>
    <property type="molecule type" value="Genomic_DNA"/>
</dbReference>
<proteinExistence type="predicted"/>
<dbReference type="Gene3D" id="3.40.50.1820">
    <property type="entry name" value="alpha/beta hydrolase"/>
    <property type="match status" value="1"/>
</dbReference>
<dbReference type="InterPro" id="IPR010520">
    <property type="entry name" value="FrsA-like"/>
</dbReference>
<dbReference type="STRING" id="1117707.VQ7734_00174"/>
<dbReference type="InterPro" id="IPR029058">
    <property type="entry name" value="AB_hydrolase_fold"/>
</dbReference>
<dbReference type="EC" id="3.7.1.19" evidence="2"/>
<protein>
    <submittedName>
        <fullName evidence="2">2,6-dihydropseudooxynicotine hydrolase</fullName>
        <ecNumber evidence="2">3.7.1.19</ecNumber>
    </submittedName>
</protein>
<dbReference type="Gene3D" id="1.20.1440.110">
    <property type="entry name" value="acylaminoacyl peptidase"/>
    <property type="match status" value="1"/>
</dbReference>
<dbReference type="OrthoDB" id="9812921at2"/>
<dbReference type="AlphaFoldDB" id="A0A1M7YPA3"/>
<gene>
    <name evidence="2" type="ORF">VQ7734_00174</name>
</gene>
<dbReference type="SUPFAM" id="SSF53474">
    <property type="entry name" value="alpha/beta-Hydrolases"/>
    <property type="match status" value="1"/>
</dbReference>
<dbReference type="PANTHER" id="PTHR22946">
    <property type="entry name" value="DIENELACTONE HYDROLASE DOMAIN-CONTAINING PROTEIN-RELATED"/>
    <property type="match status" value="1"/>
</dbReference>
<name>A0A1M7YPA3_9VIBR</name>
<sequence length="376" mass="41628">MTAQRTLPKGQTPARLNARGIDFSDYQKIDYRINRRGEDAVEVCRSLAAHLDDVARDKLSTGHLLSACQLSYKAAALYRISHYGLLRFDDEKEALYQTELKIFARALELDKRFTAERVEVPYQQGKLAGWLMKPVHAGNDIPVIIATGGITGFKEEVHYVITHFLARGMAVLNIDGPGQGESFYQHGITLEPESENAHGVIIDYLLQRQDVGNTIGVYGLCMGGLLVARTAVVHHDKVAACVSMGGGYELVNPVKEHPGFNDIFSYRGGLPIGDMPAYLSRFSMDTLSATVECPLLIIHNRPDFLIPSSNVKRIYEEAASTDKQQVYFRGAEHNAHNENAEACALVADWFADRLLHGGKTEVPAVNKMQQPELTSD</sequence>
<dbReference type="GO" id="GO:0016787">
    <property type="term" value="F:hydrolase activity"/>
    <property type="evidence" value="ECO:0007669"/>
    <property type="project" value="UniProtKB-KW"/>
</dbReference>
<organism evidence="2 3">
    <name type="scientific">Vibrio quintilis</name>
    <dbReference type="NCBI Taxonomy" id="1117707"/>
    <lineage>
        <taxon>Bacteria</taxon>
        <taxon>Pseudomonadati</taxon>
        <taxon>Pseudomonadota</taxon>
        <taxon>Gammaproteobacteria</taxon>
        <taxon>Vibrionales</taxon>
        <taxon>Vibrionaceae</taxon>
        <taxon>Vibrio</taxon>
    </lineage>
</organism>
<keyword evidence="3" id="KW-1185">Reference proteome</keyword>
<dbReference type="RefSeq" id="WP_073579371.1">
    <property type="nucleotide sequence ID" value="NZ_AP024898.1"/>
</dbReference>
<dbReference type="InterPro" id="IPR050261">
    <property type="entry name" value="FrsA_esterase"/>
</dbReference>
<dbReference type="Pfam" id="PF06500">
    <property type="entry name" value="FrsA-like"/>
    <property type="match status" value="1"/>
</dbReference>
<accession>A0A1M7YPA3</accession>
<keyword evidence="1 2" id="KW-0378">Hydrolase</keyword>